<comment type="caution">
    <text evidence="2">The sequence shown here is derived from an EMBL/GenBank/DDBJ whole genome shotgun (WGS) entry which is preliminary data.</text>
</comment>
<name>A0AAV8WKQ4_9CUCU</name>
<reference evidence="2" key="1">
    <citation type="journal article" date="2023" name="Insect Mol. Biol.">
        <title>Genome sequencing provides insights into the evolution of gene families encoding plant cell wall-degrading enzymes in longhorned beetles.</title>
        <authorList>
            <person name="Shin N.R."/>
            <person name="Okamura Y."/>
            <person name="Kirsch R."/>
            <person name="Pauchet Y."/>
        </authorList>
    </citation>
    <scope>NUCLEOTIDE SEQUENCE</scope>
    <source>
        <strain evidence="2">RBIC_L_NR</strain>
    </source>
</reference>
<accession>A0AAV8WKQ4</accession>
<organism evidence="2 3">
    <name type="scientific">Rhamnusium bicolor</name>
    <dbReference type="NCBI Taxonomy" id="1586634"/>
    <lineage>
        <taxon>Eukaryota</taxon>
        <taxon>Metazoa</taxon>
        <taxon>Ecdysozoa</taxon>
        <taxon>Arthropoda</taxon>
        <taxon>Hexapoda</taxon>
        <taxon>Insecta</taxon>
        <taxon>Pterygota</taxon>
        <taxon>Neoptera</taxon>
        <taxon>Endopterygota</taxon>
        <taxon>Coleoptera</taxon>
        <taxon>Polyphaga</taxon>
        <taxon>Cucujiformia</taxon>
        <taxon>Chrysomeloidea</taxon>
        <taxon>Cerambycidae</taxon>
        <taxon>Lepturinae</taxon>
        <taxon>Rhagiini</taxon>
        <taxon>Rhamnusium</taxon>
    </lineage>
</organism>
<evidence type="ECO:0000313" key="3">
    <source>
        <dbReference type="Proteomes" id="UP001162156"/>
    </source>
</evidence>
<evidence type="ECO:0000313" key="2">
    <source>
        <dbReference type="EMBL" id="KAJ8927324.1"/>
    </source>
</evidence>
<dbReference type="EMBL" id="JANEYF010005690">
    <property type="protein sequence ID" value="KAJ8927324.1"/>
    <property type="molecule type" value="Genomic_DNA"/>
</dbReference>
<dbReference type="Proteomes" id="UP001162156">
    <property type="component" value="Unassembled WGS sequence"/>
</dbReference>
<protein>
    <submittedName>
        <fullName evidence="2">Uncharacterized protein</fullName>
    </submittedName>
</protein>
<proteinExistence type="predicted"/>
<keyword evidence="3" id="KW-1185">Reference proteome</keyword>
<feature type="compositionally biased region" description="Basic and acidic residues" evidence="1">
    <location>
        <begin position="34"/>
        <end position="67"/>
    </location>
</feature>
<sequence length="67" mass="7451">MNRPVSSCKGQKFLNIPSPERTVWPPRTGNEAEQANRADSKAKTEATKRGIRRCDQAASEVHRSVNS</sequence>
<dbReference type="AlphaFoldDB" id="A0AAV8WKQ4"/>
<gene>
    <name evidence="2" type="ORF">NQ314_020238</name>
</gene>
<feature type="region of interest" description="Disordered" evidence="1">
    <location>
        <begin position="1"/>
        <end position="67"/>
    </location>
</feature>
<evidence type="ECO:0000256" key="1">
    <source>
        <dbReference type="SAM" id="MobiDB-lite"/>
    </source>
</evidence>